<comment type="subcellular location">
    <subcellularLocation>
        <location evidence="1">Membrane</location>
        <topology evidence="1">Multi-pass membrane protein</topology>
    </subcellularLocation>
</comment>
<comment type="catalytic activity">
    <reaction evidence="7">
        <text>L-cysteinyl-[protein] + hexadecanoyl-CoA = S-hexadecanoyl-L-cysteinyl-[protein] + CoA</text>
        <dbReference type="Rhea" id="RHEA:36683"/>
        <dbReference type="Rhea" id="RHEA-COMP:10131"/>
        <dbReference type="Rhea" id="RHEA-COMP:11032"/>
        <dbReference type="ChEBI" id="CHEBI:29950"/>
        <dbReference type="ChEBI" id="CHEBI:57287"/>
        <dbReference type="ChEBI" id="CHEBI:57379"/>
        <dbReference type="ChEBI" id="CHEBI:74151"/>
        <dbReference type="EC" id="2.3.1.225"/>
    </reaction>
</comment>
<reference evidence="10" key="1">
    <citation type="journal article" date="2012" name="Nat. Genet.">
        <title>Whole-genome sequence of Schistosoma haematobium.</title>
        <authorList>
            <person name="Young N.D."/>
            <person name="Jex A.R."/>
            <person name="Li B."/>
            <person name="Liu S."/>
            <person name="Yang L."/>
            <person name="Xiong Z."/>
            <person name="Li Y."/>
            <person name="Cantacessi C."/>
            <person name="Hall R.S."/>
            <person name="Xu X."/>
            <person name="Chen F."/>
            <person name="Wu X."/>
            <person name="Zerlotini A."/>
            <person name="Oliveira G."/>
            <person name="Hofmann A."/>
            <person name="Zhang G."/>
            <person name="Fang X."/>
            <person name="Kang Y."/>
            <person name="Campbell B.E."/>
            <person name="Loukas A."/>
            <person name="Ranganathan S."/>
            <person name="Rollinson D."/>
            <person name="Rinaldi G."/>
            <person name="Brindley P.J."/>
            <person name="Yang H."/>
            <person name="Wang J."/>
            <person name="Wang J."/>
            <person name="Gasser R.B."/>
        </authorList>
    </citation>
    <scope>NUCLEOTIDE SEQUENCE [LARGE SCALE GENOMIC DNA]</scope>
</reference>
<evidence type="ECO:0000259" key="8">
    <source>
        <dbReference type="Pfam" id="PF01529"/>
    </source>
</evidence>
<dbReference type="InterPro" id="IPR001594">
    <property type="entry name" value="Palmitoyltrfase_DHHC"/>
</dbReference>
<keyword evidence="3 7" id="KW-0812">Transmembrane</keyword>
<dbReference type="GO" id="GO:0019706">
    <property type="term" value="F:protein-cysteine S-palmitoyltransferase activity"/>
    <property type="evidence" value="ECO:0007669"/>
    <property type="project" value="UniProtKB-EC"/>
</dbReference>
<dbReference type="EMBL" id="KL250510">
    <property type="protein sequence ID" value="KGB32616.1"/>
    <property type="molecule type" value="Genomic_DNA"/>
</dbReference>
<gene>
    <name evidence="10" type="ORF">MS3_00746</name>
</gene>
<evidence type="ECO:0000259" key="9">
    <source>
        <dbReference type="Pfam" id="PF19017"/>
    </source>
</evidence>
<dbReference type="EC" id="2.3.1.225" evidence="7"/>
<evidence type="ECO:0000256" key="5">
    <source>
        <dbReference type="ARBA" id="ARBA00023136"/>
    </source>
</evidence>
<keyword evidence="4 7" id="KW-1133">Transmembrane helix</keyword>
<evidence type="ECO:0000313" key="10">
    <source>
        <dbReference type="EMBL" id="KGB32616.1"/>
    </source>
</evidence>
<dbReference type="PANTHER" id="PTHR12246">
    <property type="entry name" value="PALMITOYLTRANSFERASE ZDHHC16"/>
    <property type="match status" value="1"/>
</dbReference>
<keyword evidence="5 7" id="KW-0472">Membrane</keyword>
<feature type="domain" description="Palmitoyltransferase DHHC" evidence="8">
    <location>
        <begin position="206"/>
        <end position="348"/>
    </location>
</feature>
<proteinExistence type="inferred from homology"/>
<feature type="transmembrane region" description="Helical" evidence="7">
    <location>
        <begin position="286"/>
        <end position="305"/>
    </location>
</feature>
<organism evidence="10">
    <name type="scientific">Schistosoma haematobium</name>
    <name type="common">Blood fluke</name>
    <dbReference type="NCBI Taxonomy" id="6185"/>
    <lineage>
        <taxon>Eukaryota</taxon>
        <taxon>Metazoa</taxon>
        <taxon>Spiralia</taxon>
        <taxon>Lophotrochozoa</taxon>
        <taxon>Platyhelminthes</taxon>
        <taxon>Trematoda</taxon>
        <taxon>Digenea</taxon>
        <taxon>Strigeidida</taxon>
        <taxon>Schistosomatoidea</taxon>
        <taxon>Schistosomatidae</taxon>
        <taxon>Schistosoma</taxon>
    </lineage>
</organism>
<evidence type="ECO:0000256" key="7">
    <source>
        <dbReference type="RuleBase" id="RU079119"/>
    </source>
</evidence>
<dbReference type="Pfam" id="PF19017">
    <property type="entry name" value="DUF5746"/>
    <property type="match status" value="1"/>
</dbReference>
<dbReference type="STRING" id="6185.A0A095AFI3"/>
<accession>A0A095AFI3</accession>
<dbReference type="AlphaFoldDB" id="A0A095AFI3"/>
<evidence type="ECO:0000256" key="2">
    <source>
        <dbReference type="ARBA" id="ARBA00022679"/>
    </source>
</evidence>
<evidence type="ECO:0000256" key="6">
    <source>
        <dbReference type="ARBA" id="ARBA00023315"/>
    </source>
</evidence>
<dbReference type="GO" id="GO:0016020">
    <property type="term" value="C:membrane"/>
    <property type="evidence" value="ECO:0007669"/>
    <property type="project" value="UniProtKB-SubCell"/>
</dbReference>
<keyword evidence="6 7" id="KW-0012">Acyltransferase</keyword>
<feature type="domain" description="DUF5746" evidence="9">
    <location>
        <begin position="1"/>
        <end position="130"/>
    </location>
</feature>
<evidence type="ECO:0000256" key="4">
    <source>
        <dbReference type="ARBA" id="ARBA00022989"/>
    </source>
</evidence>
<evidence type="ECO:0000256" key="3">
    <source>
        <dbReference type="ARBA" id="ARBA00022692"/>
    </source>
</evidence>
<evidence type="ECO:0000256" key="1">
    <source>
        <dbReference type="ARBA" id="ARBA00004141"/>
    </source>
</evidence>
<keyword evidence="2 7" id="KW-0808">Transferase</keyword>
<dbReference type="InterPro" id="IPR043955">
    <property type="entry name" value="DUF5746"/>
</dbReference>
<dbReference type="PROSITE" id="PS50216">
    <property type="entry name" value="DHHC"/>
    <property type="match status" value="1"/>
</dbReference>
<dbReference type="Pfam" id="PF01529">
    <property type="entry name" value="DHHC"/>
    <property type="match status" value="1"/>
</dbReference>
<feature type="non-terminal residue" evidence="10">
    <location>
        <position position="1"/>
    </location>
</feature>
<feature type="transmembrane region" description="Helical" evidence="7">
    <location>
        <begin position="312"/>
        <end position="333"/>
    </location>
</feature>
<dbReference type="InterPro" id="IPR039859">
    <property type="entry name" value="PFA4/ZDH16/20/ERF2-like"/>
</dbReference>
<comment type="domain">
    <text evidence="7">The DHHC domain is required for palmitoyltransferase activity.</text>
</comment>
<protein>
    <recommendedName>
        <fullName evidence="7">Palmitoyltransferase</fullName>
        <ecNumber evidence="7">2.3.1.225</ecNumber>
    </recommendedName>
</protein>
<sequence length="455" mass="51761">FRPGPGTGLAWFGGKPVVGGWTSMSSNGNHLRNGLTSLQISRLCSERVNRSAIKLLIDSANYGKCENINYNGCAKIVTKSWRVRPQLGVPTLTAVVVSRTCAAIPEGYGVGCFNSVGGAGMRRTICYCRGFQHLYKSMSKLRQSCLKFPRGIRSVYFLVVNGDDKYLAYSILLFIYACFCSSVTLCIYKDPSIRSLLLSSKSKPDWTYCLTCQTLRPPRAHHCFDCAVCVLRRDHHCTIIGQCIGHANWRYFCNTLLYGILGCSFMSYYNLMLIFQSNYFPITWSIYYRLLCMIAPPGFMWLTGYLTFLQSIIFLTTSLSTIITCLLFVFMIYEFNLMFTNQTMFERTFKSFDQFYWSNNYDNHMKGIKKFGEEMNSSSSGSSTTTTMTSTSVLHHRRQESLSNHYPSLYNIGYKNNIKQYLGERWILAILCPFVHSPLTTDGLSFPTSDSVKFK</sequence>
<comment type="similarity">
    <text evidence="7">Belongs to the DHHC palmitoyltransferase family.</text>
</comment>
<feature type="transmembrane region" description="Helical" evidence="7">
    <location>
        <begin position="166"/>
        <end position="188"/>
    </location>
</feature>
<feature type="transmembrane region" description="Helical" evidence="7">
    <location>
        <begin position="256"/>
        <end position="274"/>
    </location>
</feature>
<name>A0A095AFI3_SCHHA</name>